<sequence length="89" mass="10133">MTLTPEQVALLLAVVGIACVILAWLETHSRLRKTQLMYRASENRVALLELEIGRLTRTNKYQGPNKPSYEQPEGATYELCKKTGNWRVT</sequence>
<feature type="transmembrane region" description="Helical" evidence="1">
    <location>
        <begin position="6"/>
        <end position="25"/>
    </location>
</feature>
<keyword evidence="1" id="KW-0472">Membrane</keyword>
<proteinExistence type="predicted"/>
<dbReference type="EMBL" id="PQ015379">
    <property type="protein sequence ID" value="XDJ15326.1"/>
    <property type="molecule type" value="Genomic_DNA"/>
</dbReference>
<organism evidence="2">
    <name type="scientific">Pseudomonas phage HRDY3</name>
    <dbReference type="NCBI Taxonomy" id="3236930"/>
    <lineage>
        <taxon>Viruses</taxon>
    </lineage>
</organism>
<reference evidence="2" key="1">
    <citation type="submission" date="2024-07" db="EMBL/GenBank/DDBJ databases">
        <authorList>
            <person name="Bringhurst R.M."/>
            <person name="Homer T.E."/>
        </authorList>
    </citation>
    <scope>NUCLEOTIDE SEQUENCE</scope>
</reference>
<accession>A0AB39CEJ7</accession>
<name>A0AB39CEJ7_9VIRU</name>
<evidence type="ECO:0000313" key="2">
    <source>
        <dbReference type="EMBL" id="XDJ15326.1"/>
    </source>
</evidence>
<evidence type="ECO:0000256" key="1">
    <source>
        <dbReference type="SAM" id="Phobius"/>
    </source>
</evidence>
<keyword evidence="1" id="KW-0812">Transmembrane</keyword>
<protein>
    <submittedName>
        <fullName evidence="2">Uncharacterized protein</fullName>
    </submittedName>
</protein>
<keyword evidence="1" id="KW-1133">Transmembrane helix</keyword>